<evidence type="ECO:0000313" key="2">
    <source>
        <dbReference type="Proteomes" id="UP001224122"/>
    </source>
</evidence>
<sequence length="35" mass="4123">MQDLDYLLPRGLLKLNHGMIEVESVVVKVVHYREK</sequence>
<dbReference type="Proteomes" id="UP001224122">
    <property type="component" value="Unassembled WGS sequence"/>
</dbReference>
<comment type="caution">
    <text evidence="1">The sequence shown here is derived from an EMBL/GenBank/DDBJ whole genome shotgun (WGS) entry which is preliminary data.</text>
</comment>
<gene>
    <name evidence="1" type="ORF">J2S10_003014</name>
</gene>
<proteinExistence type="predicted"/>
<keyword evidence="2" id="KW-1185">Reference proteome</keyword>
<dbReference type="EMBL" id="JAUSTW010000004">
    <property type="protein sequence ID" value="MDQ0199832.1"/>
    <property type="molecule type" value="Genomic_DNA"/>
</dbReference>
<protein>
    <submittedName>
        <fullName evidence="1">Uncharacterized protein</fullName>
    </submittedName>
</protein>
<name>A0ABT9XW96_9BACI</name>
<evidence type="ECO:0000313" key="1">
    <source>
        <dbReference type="EMBL" id="MDQ0199832.1"/>
    </source>
</evidence>
<organism evidence="1 2">
    <name type="scientific">Neobacillus ginsengisoli</name>
    <dbReference type="NCBI Taxonomy" id="904295"/>
    <lineage>
        <taxon>Bacteria</taxon>
        <taxon>Bacillati</taxon>
        <taxon>Bacillota</taxon>
        <taxon>Bacilli</taxon>
        <taxon>Bacillales</taxon>
        <taxon>Bacillaceae</taxon>
        <taxon>Neobacillus</taxon>
    </lineage>
</organism>
<accession>A0ABT9XW96</accession>
<reference evidence="1 2" key="1">
    <citation type="submission" date="2023-07" db="EMBL/GenBank/DDBJ databases">
        <title>Genomic Encyclopedia of Type Strains, Phase IV (KMG-IV): sequencing the most valuable type-strain genomes for metagenomic binning, comparative biology and taxonomic classification.</title>
        <authorList>
            <person name="Goeker M."/>
        </authorList>
    </citation>
    <scope>NUCLEOTIDE SEQUENCE [LARGE SCALE GENOMIC DNA]</scope>
    <source>
        <strain evidence="1 2">DSM 27594</strain>
    </source>
</reference>